<comment type="similarity">
    <text evidence="2 10">Belongs to the sodium:neurotransmitter symporter (SNF) (TC 2.A.22) family.</text>
</comment>
<feature type="binding site" evidence="8">
    <location>
        <position position="95"/>
    </location>
    <ligand>
        <name>Na(+)</name>
        <dbReference type="ChEBI" id="CHEBI:29101"/>
        <label>1</label>
    </ligand>
</feature>
<dbReference type="Proteomes" id="UP000092461">
    <property type="component" value="Unassembled WGS sequence"/>
</dbReference>
<evidence type="ECO:0000256" key="7">
    <source>
        <dbReference type="ARBA" id="ARBA00023136"/>
    </source>
</evidence>
<feature type="compositionally biased region" description="Polar residues" evidence="11">
    <location>
        <begin position="1"/>
        <end position="11"/>
    </location>
</feature>
<evidence type="ECO:0000256" key="3">
    <source>
        <dbReference type="ARBA" id="ARBA00022448"/>
    </source>
</evidence>
<dbReference type="PROSITE" id="PS00610">
    <property type="entry name" value="NA_NEUROTRAN_SYMP_1"/>
    <property type="match status" value="1"/>
</dbReference>
<dbReference type="GO" id="GO:0006865">
    <property type="term" value="P:amino acid transport"/>
    <property type="evidence" value="ECO:0007669"/>
    <property type="project" value="TreeGrafter"/>
</dbReference>
<feature type="transmembrane region" description="Helical" evidence="12">
    <location>
        <begin position="154"/>
        <end position="182"/>
    </location>
</feature>
<dbReference type="PRINTS" id="PR00176">
    <property type="entry name" value="NANEUSMPORT"/>
</dbReference>
<feature type="region of interest" description="Disordered" evidence="11">
    <location>
        <begin position="1"/>
        <end position="52"/>
    </location>
</feature>
<keyword evidence="6 12" id="KW-1133">Transmembrane helix</keyword>
<evidence type="ECO:0000256" key="1">
    <source>
        <dbReference type="ARBA" id="ARBA00004141"/>
    </source>
</evidence>
<protein>
    <recommendedName>
        <fullName evidence="10">Transporter</fullName>
    </recommendedName>
</protein>
<organism evidence="13 14">
    <name type="scientific">Lutzomyia longipalpis</name>
    <name type="common">Sand fly</name>
    <dbReference type="NCBI Taxonomy" id="7200"/>
    <lineage>
        <taxon>Eukaryota</taxon>
        <taxon>Metazoa</taxon>
        <taxon>Ecdysozoa</taxon>
        <taxon>Arthropoda</taxon>
        <taxon>Hexapoda</taxon>
        <taxon>Insecta</taxon>
        <taxon>Pterygota</taxon>
        <taxon>Neoptera</taxon>
        <taxon>Endopterygota</taxon>
        <taxon>Diptera</taxon>
        <taxon>Nematocera</taxon>
        <taxon>Psychodoidea</taxon>
        <taxon>Psychodidae</taxon>
        <taxon>Lutzomyia</taxon>
        <taxon>Lutzomyia</taxon>
    </lineage>
</organism>
<dbReference type="EMBL" id="AJWK01010250">
    <property type="status" value="NOT_ANNOTATED_CDS"/>
    <property type="molecule type" value="Genomic_DNA"/>
</dbReference>
<keyword evidence="9" id="KW-1015">Disulfide bond</keyword>
<keyword evidence="14" id="KW-1185">Reference proteome</keyword>
<feature type="binding site" evidence="8">
    <location>
        <position position="88"/>
    </location>
    <ligand>
        <name>Na(+)</name>
        <dbReference type="ChEBI" id="CHEBI:29101"/>
        <label>1</label>
    </ligand>
</feature>
<feature type="transmembrane region" description="Helical" evidence="12">
    <location>
        <begin position="82"/>
        <end position="100"/>
    </location>
</feature>
<dbReference type="AlphaFoldDB" id="A0A1B0CFP7"/>
<feature type="disulfide bond" evidence="9">
    <location>
        <begin position="194"/>
        <end position="203"/>
    </location>
</feature>
<keyword evidence="4 10" id="KW-0812">Transmembrane</keyword>
<dbReference type="PANTHER" id="PTHR11616:SF279">
    <property type="entry name" value="SODIUM-DEPENDENT SEROTONIN TRANSPORTER"/>
    <property type="match status" value="1"/>
</dbReference>
<evidence type="ECO:0000313" key="13">
    <source>
        <dbReference type="EnsemblMetazoa" id="LLOJ003168-PA"/>
    </source>
</evidence>
<dbReference type="GO" id="GO:0051378">
    <property type="term" value="F:serotonin binding"/>
    <property type="evidence" value="ECO:0007669"/>
    <property type="project" value="TreeGrafter"/>
</dbReference>
<dbReference type="PROSITE" id="PS50267">
    <property type="entry name" value="NA_NEUROTRAN_SYMP_3"/>
    <property type="match status" value="1"/>
</dbReference>
<keyword evidence="3 10" id="KW-0813">Transport</keyword>
<feature type="transmembrane region" description="Helical" evidence="12">
    <location>
        <begin position="267"/>
        <end position="288"/>
    </location>
</feature>
<evidence type="ECO:0000256" key="10">
    <source>
        <dbReference type="RuleBase" id="RU003732"/>
    </source>
</evidence>
<evidence type="ECO:0000256" key="4">
    <source>
        <dbReference type="ARBA" id="ARBA00022692"/>
    </source>
</evidence>
<feature type="binding site" evidence="8">
    <location>
        <position position="91"/>
    </location>
    <ligand>
        <name>Na(+)</name>
        <dbReference type="ChEBI" id="CHEBI:29101"/>
        <label>1</label>
    </ligand>
</feature>
<comment type="subcellular location">
    <subcellularLocation>
        <location evidence="1">Membrane</location>
        <topology evidence="1">Multi-pass membrane protein</topology>
    </subcellularLocation>
</comment>
<evidence type="ECO:0000256" key="12">
    <source>
        <dbReference type="SAM" id="Phobius"/>
    </source>
</evidence>
<dbReference type="GO" id="GO:0098793">
    <property type="term" value="C:presynapse"/>
    <property type="evidence" value="ECO:0007669"/>
    <property type="project" value="GOC"/>
</dbReference>
<dbReference type="GO" id="GO:0005886">
    <property type="term" value="C:plasma membrane"/>
    <property type="evidence" value="ECO:0007669"/>
    <property type="project" value="TreeGrafter"/>
</dbReference>
<feature type="transmembrane region" description="Helical" evidence="12">
    <location>
        <begin position="112"/>
        <end position="133"/>
    </location>
</feature>
<keyword evidence="8" id="KW-0915">Sodium</keyword>
<dbReference type="EnsemblMetazoa" id="LLOJ003168-RA">
    <property type="protein sequence ID" value="LLOJ003168-PA"/>
    <property type="gene ID" value="LLOJ003168"/>
</dbReference>
<evidence type="ECO:0000256" key="6">
    <source>
        <dbReference type="ARBA" id="ARBA00022989"/>
    </source>
</evidence>
<keyword evidence="7 12" id="KW-0472">Membrane</keyword>
<evidence type="ECO:0000256" key="8">
    <source>
        <dbReference type="PIRSR" id="PIRSR600175-1"/>
    </source>
</evidence>
<keyword evidence="8" id="KW-0479">Metal-binding</keyword>
<dbReference type="InterPro" id="IPR000175">
    <property type="entry name" value="Na/ntran_symport"/>
</dbReference>
<dbReference type="SUPFAM" id="SSF161070">
    <property type="entry name" value="SNF-like"/>
    <property type="match status" value="2"/>
</dbReference>
<evidence type="ECO:0000256" key="5">
    <source>
        <dbReference type="ARBA" id="ARBA00022847"/>
    </source>
</evidence>
<accession>A0A1B0CFP7</accession>
<dbReference type="GO" id="GO:0043005">
    <property type="term" value="C:neuron projection"/>
    <property type="evidence" value="ECO:0007669"/>
    <property type="project" value="TreeGrafter"/>
</dbReference>
<dbReference type="VEuPathDB" id="VectorBase:LLOJ003168"/>
<dbReference type="VEuPathDB" id="VectorBase:LLONM1_011532"/>
<evidence type="ECO:0000256" key="9">
    <source>
        <dbReference type="PIRSR" id="PIRSR600175-2"/>
    </source>
</evidence>
<keyword evidence="5 10" id="KW-0769">Symport</keyword>
<feature type="transmembrane region" description="Helical" evidence="12">
    <location>
        <begin position="222"/>
        <end position="246"/>
    </location>
</feature>
<evidence type="ECO:0000256" key="2">
    <source>
        <dbReference type="ARBA" id="ARBA00006459"/>
    </source>
</evidence>
<dbReference type="Pfam" id="PF00209">
    <property type="entry name" value="SNF"/>
    <property type="match status" value="1"/>
</dbReference>
<evidence type="ECO:0000256" key="11">
    <source>
        <dbReference type="SAM" id="MobiDB-lite"/>
    </source>
</evidence>
<dbReference type="PANTHER" id="PTHR11616">
    <property type="entry name" value="SODIUM/CHLORIDE DEPENDENT TRANSPORTER"/>
    <property type="match status" value="1"/>
</dbReference>
<name>A0A1B0CFP7_LUTLO</name>
<dbReference type="GO" id="GO:0005335">
    <property type="term" value="F:serotonin:sodium:chloride symporter activity"/>
    <property type="evidence" value="ECO:0007669"/>
    <property type="project" value="TreeGrafter"/>
</dbReference>
<reference evidence="13" key="1">
    <citation type="submission" date="2020-05" db="UniProtKB">
        <authorList>
            <consortium name="EnsemblMetazoa"/>
        </authorList>
    </citation>
    <scope>IDENTIFICATION</scope>
    <source>
        <strain evidence="13">Jacobina</strain>
    </source>
</reference>
<sequence>MTNEDSMNASGQPGEGGKTAHWPAAEGDRAAGSEDTGEAHPTPAKESDPLQPKMVNVNKERVLVVSLTPENGRETWSQKAEFLLAVIGFAVDLGNVWRFPYICYQNGGGAFLIPYCIMLLLGGLPLFYMELALGQFHRCGCLSIWKRICPALKGVGYAICLIDIYMGMYYNTIIGWAVYYLFASFSSELPWTSCGNEWNTPNCSHVTNITNGGVYLVNFLNVYGPGLAILFVVFIEAAGVFWFYGVDNFSADVKQMLGHRPGIFWRICWFYISPVFLLVIFIFSFLGYQEMLGTEYTYPDWSIAVGWALTASSVI</sequence>
<dbReference type="InterPro" id="IPR037272">
    <property type="entry name" value="SNS_sf"/>
</dbReference>
<dbReference type="GO" id="GO:0046872">
    <property type="term" value="F:metal ion binding"/>
    <property type="evidence" value="ECO:0007669"/>
    <property type="project" value="UniProtKB-KW"/>
</dbReference>
<evidence type="ECO:0000313" key="14">
    <source>
        <dbReference type="Proteomes" id="UP000092461"/>
    </source>
</evidence>
<feature type="binding site" evidence="8">
    <location>
        <position position="90"/>
    </location>
    <ligand>
        <name>Na(+)</name>
        <dbReference type="ChEBI" id="CHEBI:29101"/>
        <label>1</label>
    </ligand>
</feature>
<dbReference type="PROSITE" id="PS00754">
    <property type="entry name" value="NA_NEUROTRAN_SYMP_2"/>
    <property type="match status" value="1"/>
</dbReference>
<proteinExistence type="inferred from homology"/>